<feature type="compositionally biased region" description="Low complexity" evidence="5">
    <location>
        <begin position="653"/>
        <end position="668"/>
    </location>
</feature>
<feature type="compositionally biased region" description="Low complexity" evidence="5">
    <location>
        <begin position="363"/>
        <end position="379"/>
    </location>
</feature>
<feature type="compositionally biased region" description="Low complexity" evidence="5">
    <location>
        <begin position="534"/>
        <end position="544"/>
    </location>
</feature>
<dbReference type="PANTHER" id="PTHR15454">
    <property type="entry name" value="NISCHARIN RELATED"/>
    <property type="match status" value="1"/>
</dbReference>
<feature type="compositionally biased region" description="Polar residues" evidence="5">
    <location>
        <begin position="413"/>
        <end position="424"/>
    </location>
</feature>
<keyword evidence="8" id="KW-1185">Reference proteome</keyword>
<dbReference type="Gene3D" id="3.80.10.10">
    <property type="entry name" value="Ribonuclease Inhibitor"/>
    <property type="match status" value="1"/>
</dbReference>
<feature type="region of interest" description="Disordered" evidence="5">
    <location>
        <begin position="645"/>
        <end position="760"/>
    </location>
</feature>
<feature type="compositionally biased region" description="Basic and acidic residues" evidence="5">
    <location>
        <begin position="687"/>
        <end position="708"/>
    </location>
</feature>
<feature type="compositionally biased region" description="Polar residues" evidence="5">
    <location>
        <begin position="809"/>
        <end position="835"/>
    </location>
</feature>
<feature type="compositionally biased region" description="Polar residues" evidence="5">
    <location>
        <begin position="349"/>
        <end position="362"/>
    </location>
</feature>
<name>A0A176WQX8_MARPO</name>
<dbReference type="Proteomes" id="UP001162541">
    <property type="component" value="Chromosome 1"/>
</dbReference>
<dbReference type="Proteomes" id="UP000077202">
    <property type="component" value="Unassembled WGS sequence"/>
</dbReference>
<evidence type="ECO:0000256" key="1">
    <source>
        <dbReference type="ARBA" id="ARBA00004496"/>
    </source>
</evidence>
<dbReference type="SUPFAM" id="SSF52058">
    <property type="entry name" value="L domain-like"/>
    <property type="match status" value="1"/>
</dbReference>
<evidence type="ECO:0000256" key="4">
    <source>
        <dbReference type="ARBA" id="ARBA00022737"/>
    </source>
</evidence>
<keyword evidence="3" id="KW-0433">Leucine-rich repeat</keyword>
<feature type="region of interest" description="Disordered" evidence="5">
    <location>
        <begin position="795"/>
        <end position="866"/>
    </location>
</feature>
<reference evidence="9" key="3">
    <citation type="journal article" date="2020" name="Curr. Biol.">
        <title>Chromatin organization in early land plants reveals an ancestral association between H3K27me3, transposons, and constitutive heterochromatin.</title>
        <authorList>
            <person name="Montgomery S.A."/>
            <person name="Tanizawa Y."/>
            <person name="Galik B."/>
            <person name="Wang N."/>
            <person name="Ito T."/>
            <person name="Mochizuki T."/>
            <person name="Akimcheva S."/>
            <person name="Bowman J.L."/>
            <person name="Cognat V."/>
            <person name="Marechal-Drouard L."/>
            <person name="Ekker H."/>
            <person name="Hong S.F."/>
            <person name="Kohchi T."/>
            <person name="Lin S.S."/>
            <person name="Liu L.D."/>
            <person name="Nakamura Y."/>
            <person name="Valeeva L.R."/>
            <person name="Shakirov E.V."/>
            <person name="Shippen D.E."/>
            <person name="Wei W.L."/>
            <person name="Yagura M."/>
            <person name="Yamaoka S."/>
            <person name="Yamato K.T."/>
            <person name="Liu C."/>
            <person name="Berger F."/>
        </authorList>
    </citation>
    <scope>NUCLEOTIDE SEQUENCE [LARGE SCALE GENOMIC DNA]</scope>
    <source>
        <strain evidence="9">Tak-1</strain>
    </source>
</reference>
<organism evidence="7 8">
    <name type="scientific">Marchantia polymorpha subsp. ruderalis</name>
    <dbReference type="NCBI Taxonomy" id="1480154"/>
    <lineage>
        <taxon>Eukaryota</taxon>
        <taxon>Viridiplantae</taxon>
        <taxon>Streptophyta</taxon>
        <taxon>Embryophyta</taxon>
        <taxon>Marchantiophyta</taxon>
        <taxon>Marchantiopsida</taxon>
        <taxon>Marchantiidae</taxon>
        <taxon>Marchantiales</taxon>
        <taxon>Marchantiaceae</taxon>
        <taxon>Marchantia</taxon>
    </lineage>
</organism>
<dbReference type="EMBL" id="LVLJ01000161">
    <property type="protein sequence ID" value="OAE35517.1"/>
    <property type="molecule type" value="Genomic_DNA"/>
</dbReference>
<evidence type="ECO:0000313" key="7">
    <source>
        <dbReference type="EMBL" id="OAE35517.1"/>
    </source>
</evidence>
<evidence type="ECO:0000313" key="8">
    <source>
        <dbReference type="Proteomes" id="UP000077202"/>
    </source>
</evidence>
<dbReference type="InterPro" id="IPR032675">
    <property type="entry name" value="LRR_dom_sf"/>
</dbReference>
<feature type="compositionally biased region" description="Polar residues" evidence="5">
    <location>
        <begin position="845"/>
        <end position="863"/>
    </location>
</feature>
<accession>A0A176WQX8</accession>
<evidence type="ECO:0000256" key="3">
    <source>
        <dbReference type="ARBA" id="ARBA00022614"/>
    </source>
</evidence>
<dbReference type="InterPro" id="IPR001611">
    <property type="entry name" value="Leu-rich_rpt"/>
</dbReference>
<feature type="compositionally biased region" description="Basic residues" evidence="5">
    <location>
        <begin position="493"/>
        <end position="502"/>
    </location>
</feature>
<evidence type="ECO:0000313" key="6">
    <source>
        <dbReference type="EMBL" id="BBM99614.1"/>
    </source>
</evidence>
<dbReference type="PANTHER" id="PTHR15454:SF69">
    <property type="entry name" value="SERINE_THREONINE-PROTEIN KINASE 11-INTERACTING PROTEIN"/>
    <property type="match status" value="1"/>
</dbReference>
<feature type="compositionally biased region" description="Basic and acidic residues" evidence="5">
    <location>
        <begin position="728"/>
        <end position="744"/>
    </location>
</feature>
<keyword evidence="4" id="KW-0677">Repeat</keyword>
<dbReference type="AlphaFoldDB" id="A0A176WQX8"/>
<proteinExistence type="predicted"/>
<protein>
    <submittedName>
        <fullName evidence="7">Uncharacterized protein</fullName>
    </submittedName>
</protein>
<dbReference type="GO" id="GO:0005737">
    <property type="term" value="C:cytoplasm"/>
    <property type="evidence" value="ECO:0007669"/>
    <property type="project" value="UniProtKB-SubCell"/>
</dbReference>
<evidence type="ECO:0000313" key="9">
    <source>
        <dbReference type="Proteomes" id="UP001162541"/>
    </source>
</evidence>
<sequence length="891" mass="98500">MAVVTGDRYLDLLARFIEAHAGSLLDGSLVLKLNPVGLHYVQTRLDQLHELEALRAGAPVDYLRAYVADLGDHRALEQLRRVLRLLGSVKVVSMLPSPARDPSPITLLPFARLRCLELRGCDLSTSSARGLLELRPILEKLICYNSADALKHIFAGRTAEIQGAQVWSRLSSISCSGNGMLLMDESLQLLPVVEALDLSRNRFAKVANMQKCSNLKFLDVGFNHITSVVNLHQILLGVTKLVLRNNALVSLRGLERIASLEALDLSHNLISNFREVELLNQLPCLYSLWFVGNPITFSHHYRKEALSYFNDPKKVVLDGRHTGRREVWAVRKIVINRQKQRSKYGAFTPAQTPEASTMSLTISDSGDVSDTSTTSVNNGHGPVAKARKRYSRLASIQDLSGHLAPSRAGDGSKQGSVDSDSGVQDTPEDKEHIEETVLDLMHQAEALRREGSSTWLKDLNTLLENESPSKKAQYLNSLVEKDCEVDQQNTQWQRRRRKRTLKKGLIASDSMSRDSDSSTQIEEQDGAEENLVTRSQGGSTGSSRRLSKEAFAEYFSAWKLDENYVGDADENFRISLVDGNRLHQLPSDGGDLFVDNLAETFRLTEELISGKMLAGSPSSPPQFNQDLLHRRQDLERELLQLPLEPEITPFYDSETSSETTYSQLSDSSESLHHSPPPSVRHPFTIVHEPRDFELKRSEGNADSKHSRDSGPSASGEISNSDDPNSVNKGEDVDVCKENRNENRQPEQTVSSLPPPKPKPARRIIRLESFCSDRGAEGLQRQGSLRRNISLHRRSSSLGVGTADGPELTRSLSSSIEYPNPSGLTSISCSDVSRSASIEGAEDSQPKPSENGNQGVSASFTLQKVGSLERSDSSPQFCRLHSMVGPFVDPCA</sequence>
<dbReference type="SMART" id="SM00365">
    <property type="entry name" value="LRR_SD22"/>
    <property type="match status" value="3"/>
</dbReference>
<reference evidence="7 8" key="1">
    <citation type="submission" date="2016-03" db="EMBL/GenBank/DDBJ databases">
        <title>Mechanisms controlling the formation of the plant cell surface in tip-growing cells are functionally conserved among land plants.</title>
        <authorList>
            <person name="Honkanen S."/>
            <person name="Jones V.A."/>
            <person name="Morieri G."/>
            <person name="Champion C."/>
            <person name="Hetherington A.J."/>
            <person name="Kelly S."/>
            <person name="Saint-Marcoux D."/>
            <person name="Proust H."/>
            <person name="Prescott H."/>
            <person name="Dolan L."/>
        </authorList>
    </citation>
    <scope>NUCLEOTIDE SEQUENCE [LARGE SCALE GENOMIC DNA]</scope>
    <source>
        <strain evidence="8">cv. Tak-1 and cv. Tak-2</strain>
        <tissue evidence="7">Whole gametophyte</tissue>
    </source>
</reference>
<keyword evidence="2" id="KW-0963">Cytoplasm</keyword>
<evidence type="ECO:0000256" key="2">
    <source>
        <dbReference type="ARBA" id="ARBA00022490"/>
    </source>
</evidence>
<reference evidence="6" key="2">
    <citation type="journal article" date="2019" name="Curr. Biol.">
        <title>Chromatin organization in early land plants reveals an ancestral association between H3K27me3, transposons, and constitutive heterochromatin.</title>
        <authorList>
            <person name="Montgomery S.A."/>
            <person name="Tanizawa Y."/>
            <person name="Galik B."/>
            <person name="Wang N."/>
            <person name="Ito T."/>
            <person name="Mochizuki T."/>
            <person name="Akimcheva S."/>
            <person name="Bowman J."/>
            <person name="Cognat V."/>
            <person name="Drouard L."/>
            <person name="Ekker H."/>
            <person name="Houng S."/>
            <person name="Kohchi T."/>
            <person name="Lin S."/>
            <person name="Liu L.D."/>
            <person name="Nakamura Y."/>
            <person name="Valeeva L.R."/>
            <person name="Shakirov E.V."/>
            <person name="Shippen D.E."/>
            <person name="Wei W."/>
            <person name="Yagura M."/>
            <person name="Yamaoka S."/>
            <person name="Yamato K.T."/>
            <person name="Liu C."/>
            <person name="Berger F."/>
        </authorList>
    </citation>
    <scope>NUCLEOTIDE SEQUENCE [LARGE SCALE GENOMIC DNA]</scope>
    <source>
        <strain evidence="6">Tak-1</strain>
    </source>
</reference>
<comment type="subcellular location">
    <subcellularLocation>
        <location evidence="1">Cytoplasm</location>
    </subcellularLocation>
</comment>
<feature type="region of interest" description="Disordered" evidence="5">
    <location>
        <begin position="346"/>
        <end position="388"/>
    </location>
</feature>
<feature type="region of interest" description="Disordered" evidence="5">
    <location>
        <begin position="401"/>
        <end position="428"/>
    </location>
</feature>
<evidence type="ECO:0000256" key="5">
    <source>
        <dbReference type="SAM" id="MobiDB-lite"/>
    </source>
</evidence>
<feature type="region of interest" description="Disordered" evidence="5">
    <location>
        <begin position="485"/>
        <end position="544"/>
    </location>
</feature>
<feature type="compositionally biased region" description="Polar residues" evidence="5">
    <location>
        <begin position="709"/>
        <end position="727"/>
    </location>
</feature>
<dbReference type="EMBL" id="AP019866">
    <property type="protein sequence ID" value="BBM99614.1"/>
    <property type="molecule type" value="Genomic_DNA"/>
</dbReference>
<dbReference type="PROSITE" id="PS51450">
    <property type="entry name" value="LRR"/>
    <property type="match status" value="2"/>
</dbReference>
<gene>
    <name evidence="7" type="ORF">AXG93_2782s1010</name>
    <name evidence="6" type="ORF">Mp_1g22450</name>
</gene>